<keyword evidence="2" id="KW-1185">Reference proteome</keyword>
<gene>
    <name evidence="1" type="ORF">C8263_17675</name>
</gene>
<sequence length="163" mass="18327">MSVLRGRHRFGRPNGGFAEEQVQYVMGRVANYILYHNPATMGRGFRGAVATSGMIATNKEAVAERAANEGGVIWCVGRASAREKRYFLYQRIVDTRCSYAKDAEDFRVTLTGRTTLRQGYEKDITDEPYFPQVKKLLSLGLQSLGDRTILAAFEAEYEENKAD</sequence>
<name>A0A2T3W3I6_9DEIO</name>
<evidence type="ECO:0000313" key="2">
    <source>
        <dbReference type="Proteomes" id="UP000240317"/>
    </source>
</evidence>
<evidence type="ECO:0000313" key="1">
    <source>
        <dbReference type="EMBL" id="PTA66466.1"/>
    </source>
</evidence>
<dbReference type="AlphaFoldDB" id="A0A2T3W3I6"/>
<dbReference type="Proteomes" id="UP000240317">
    <property type="component" value="Unassembled WGS sequence"/>
</dbReference>
<proteinExistence type="predicted"/>
<accession>A0A2T3W3I6</accession>
<dbReference type="EMBL" id="PYSV01000030">
    <property type="protein sequence ID" value="PTA66466.1"/>
    <property type="molecule type" value="Genomic_DNA"/>
</dbReference>
<reference evidence="1 2" key="1">
    <citation type="submission" date="2018-03" db="EMBL/GenBank/DDBJ databases">
        <title>Draft genome of Deinococcus sp. OD32.</title>
        <authorList>
            <person name="Wang X.-P."/>
            <person name="Du Z.-J."/>
        </authorList>
    </citation>
    <scope>NUCLEOTIDE SEQUENCE [LARGE SCALE GENOMIC DNA]</scope>
    <source>
        <strain evidence="1 2">OD32</strain>
    </source>
</reference>
<organism evidence="1 2">
    <name type="scientific">Deinococcus arcticus</name>
    <dbReference type="NCBI Taxonomy" id="2136176"/>
    <lineage>
        <taxon>Bacteria</taxon>
        <taxon>Thermotogati</taxon>
        <taxon>Deinococcota</taxon>
        <taxon>Deinococci</taxon>
        <taxon>Deinococcales</taxon>
        <taxon>Deinococcaceae</taxon>
        <taxon>Deinococcus</taxon>
    </lineage>
</organism>
<protein>
    <submittedName>
        <fullName evidence="1">Uncharacterized protein</fullName>
    </submittedName>
</protein>
<comment type="caution">
    <text evidence="1">The sequence shown here is derived from an EMBL/GenBank/DDBJ whole genome shotgun (WGS) entry which is preliminary data.</text>
</comment>